<dbReference type="EMBL" id="MVHT01000190">
    <property type="protein sequence ID" value="ORA88565.1"/>
    <property type="molecule type" value="Genomic_DNA"/>
</dbReference>
<reference evidence="1 2" key="1">
    <citation type="submission" date="2017-02" db="EMBL/GenBank/DDBJ databases">
        <title>The new phylogeny of genus Mycobacterium.</title>
        <authorList>
            <person name="Tortoli E."/>
            <person name="Trovato A."/>
            <person name="Cirillo D.M."/>
        </authorList>
    </citation>
    <scope>NUCLEOTIDE SEQUENCE [LARGE SCALE GENOMIC DNA]</scope>
    <source>
        <strain evidence="1 2">DSM 44049</strain>
    </source>
</reference>
<keyword evidence="2" id="KW-1185">Reference proteome</keyword>
<protein>
    <submittedName>
        <fullName evidence="1">Uncharacterized protein</fullName>
    </submittedName>
</protein>
<sequence length="61" mass="6849">MRGLVTSRTLFRAGVERGSRIERELLQGNMFAHSTDAGHSETLADTFDELIWTSVGYFSRA</sequence>
<evidence type="ECO:0000313" key="2">
    <source>
        <dbReference type="Proteomes" id="UP000192739"/>
    </source>
</evidence>
<evidence type="ECO:0000313" key="1">
    <source>
        <dbReference type="EMBL" id="ORA88565.1"/>
    </source>
</evidence>
<dbReference type="AlphaFoldDB" id="A0A1E3S793"/>
<comment type="caution">
    <text evidence="1">The sequence shown here is derived from an EMBL/GenBank/DDBJ whole genome shotgun (WGS) entry which is preliminary data.</text>
</comment>
<gene>
    <name evidence="1" type="ORF">BST27_30065</name>
</gene>
<organism evidence="1 2">
    <name type="scientific">Mycobacterium intermedium</name>
    <dbReference type="NCBI Taxonomy" id="28445"/>
    <lineage>
        <taxon>Bacteria</taxon>
        <taxon>Bacillati</taxon>
        <taxon>Actinomycetota</taxon>
        <taxon>Actinomycetes</taxon>
        <taxon>Mycobacteriales</taxon>
        <taxon>Mycobacteriaceae</taxon>
        <taxon>Mycobacterium</taxon>
        <taxon>Mycobacterium simiae complex</taxon>
    </lineage>
</organism>
<name>A0A1E3S793_MYCIE</name>
<accession>A0A1E3S793</accession>
<proteinExistence type="predicted"/>
<dbReference type="Proteomes" id="UP000192739">
    <property type="component" value="Unassembled WGS sequence"/>
</dbReference>